<dbReference type="Pfam" id="PF02518">
    <property type="entry name" value="HATPase_c"/>
    <property type="match status" value="1"/>
</dbReference>
<dbReference type="Proteomes" id="UP001233836">
    <property type="component" value="Unassembled WGS sequence"/>
</dbReference>
<dbReference type="PROSITE" id="PS50885">
    <property type="entry name" value="HAMP"/>
    <property type="match status" value="1"/>
</dbReference>
<keyword evidence="7" id="KW-0547">Nucleotide-binding</keyword>
<dbReference type="GO" id="GO:0004673">
    <property type="term" value="F:protein histidine kinase activity"/>
    <property type="evidence" value="ECO:0007669"/>
    <property type="project" value="UniProtKB-EC"/>
</dbReference>
<dbReference type="Pfam" id="PF00672">
    <property type="entry name" value="HAMP"/>
    <property type="match status" value="1"/>
</dbReference>
<dbReference type="SUPFAM" id="SSF158472">
    <property type="entry name" value="HAMP domain-like"/>
    <property type="match status" value="1"/>
</dbReference>
<evidence type="ECO:0000256" key="8">
    <source>
        <dbReference type="ARBA" id="ARBA00022777"/>
    </source>
</evidence>
<keyword evidence="6 15" id="KW-0808">Transferase</keyword>
<keyword evidence="4" id="KW-1003">Cell membrane</keyword>
<evidence type="ECO:0000313" key="16">
    <source>
        <dbReference type="Proteomes" id="UP001233836"/>
    </source>
</evidence>
<reference evidence="15 16" key="1">
    <citation type="submission" date="2023-07" db="EMBL/GenBank/DDBJ databases">
        <title>Sorghum-associated microbial communities from plants grown in Nebraska, USA.</title>
        <authorList>
            <person name="Schachtman D."/>
        </authorList>
    </citation>
    <scope>NUCLEOTIDE SEQUENCE [LARGE SCALE GENOMIC DNA]</scope>
    <source>
        <strain evidence="15 16">DS1314</strain>
    </source>
</reference>
<protein>
    <recommendedName>
        <fullName evidence="3">histidine kinase</fullName>
        <ecNumber evidence="3">2.7.13.3</ecNumber>
    </recommendedName>
</protein>
<evidence type="ECO:0000256" key="5">
    <source>
        <dbReference type="ARBA" id="ARBA00022553"/>
    </source>
</evidence>
<dbReference type="EMBL" id="JAUSTI010000007">
    <property type="protein sequence ID" value="MDQ0171323.1"/>
    <property type="molecule type" value="Genomic_DNA"/>
</dbReference>
<dbReference type="PANTHER" id="PTHR34220:SF7">
    <property type="entry name" value="SENSOR HISTIDINE KINASE YPDA"/>
    <property type="match status" value="1"/>
</dbReference>
<evidence type="ECO:0000256" key="12">
    <source>
        <dbReference type="SAM" id="Phobius"/>
    </source>
</evidence>
<sequence length="586" mass="66890">MALIILVVFSIPFLLLLTINLHQIRIESEKQALFSAEKVLDETKDYIAFKTRSITEILNLIAFNDTVQASLIADSSRYEDINLWYQDANALSNAMNQFRFNSDIQTFQLYMESGLAGQPGNFDYLKMEELEKLDWFMPFLSSSDAFDWLPTRSFNYDVDNQGISVIRKIPAMHNIQTISGIIKVRLYADAFRSVLDHALLTPNSSVILFNERLESLGSSITSQLNEKDFMNVISNHREEWLSYPNNYQDEHFIINDNRMFLGLRSIPLTNMKIALIVPYSDILSASNKARDQMIKLYLLAIPLVFLLSYIAAGTMTKRIRKLTHLVRKMKSGDFKVADLPVNGDEIGELTENFNLMVKNISHLMDETYLLGREVKNKELMALQAQINPHFLYNTLDLINIMALTNNPNEITELVQRMATFYKLSLSNGKEKVTLENELRHIEAYAAIQNMRFGDKIKLAIRVSSEFFPYEVPKIMLQPLVENAIIHGLLENESGSGTIEISAYIEVQDLIIIVEDDGVGMASSETESLLHGTRSKNTGGFGLRNIQERIQLMYGQKYGMVFVSQPDQGMKVILRLPLILTEDDERN</sequence>
<dbReference type="SUPFAM" id="SSF55874">
    <property type="entry name" value="ATPase domain of HSP90 chaperone/DNA topoisomerase II/histidine kinase"/>
    <property type="match status" value="1"/>
</dbReference>
<dbReference type="InterPro" id="IPR010559">
    <property type="entry name" value="Sig_transdc_His_kin_internal"/>
</dbReference>
<feature type="transmembrane region" description="Helical" evidence="12">
    <location>
        <begin position="294"/>
        <end position="312"/>
    </location>
</feature>
<evidence type="ECO:0000256" key="7">
    <source>
        <dbReference type="ARBA" id="ARBA00022741"/>
    </source>
</evidence>
<dbReference type="InterPro" id="IPR005467">
    <property type="entry name" value="His_kinase_dom"/>
</dbReference>
<dbReference type="Gene3D" id="3.30.565.10">
    <property type="entry name" value="Histidine kinase-like ATPase, C-terminal domain"/>
    <property type="match status" value="1"/>
</dbReference>
<comment type="subcellular location">
    <subcellularLocation>
        <location evidence="2">Cell membrane</location>
        <topology evidence="2">Multi-pass membrane protein</topology>
    </subcellularLocation>
</comment>
<evidence type="ECO:0000256" key="11">
    <source>
        <dbReference type="ARBA" id="ARBA00023136"/>
    </source>
</evidence>
<keyword evidence="16" id="KW-1185">Reference proteome</keyword>
<evidence type="ECO:0000256" key="1">
    <source>
        <dbReference type="ARBA" id="ARBA00000085"/>
    </source>
</evidence>
<dbReference type="EC" id="2.7.13.3" evidence="3"/>
<comment type="caution">
    <text evidence="15">The sequence shown here is derived from an EMBL/GenBank/DDBJ whole genome shotgun (WGS) entry which is preliminary data.</text>
</comment>
<feature type="domain" description="Histidine kinase" evidence="13">
    <location>
        <begin position="408"/>
        <end position="579"/>
    </location>
</feature>
<keyword evidence="9" id="KW-0067">ATP-binding</keyword>
<evidence type="ECO:0000256" key="4">
    <source>
        <dbReference type="ARBA" id="ARBA00022475"/>
    </source>
</evidence>
<evidence type="ECO:0000256" key="2">
    <source>
        <dbReference type="ARBA" id="ARBA00004651"/>
    </source>
</evidence>
<accession>A0ABT9WDH5</accession>
<evidence type="ECO:0000256" key="9">
    <source>
        <dbReference type="ARBA" id="ARBA00022840"/>
    </source>
</evidence>
<feature type="domain" description="HAMP" evidence="14">
    <location>
        <begin position="313"/>
        <end position="365"/>
    </location>
</feature>
<keyword evidence="12" id="KW-0812">Transmembrane</keyword>
<keyword evidence="5" id="KW-0597">Phosphoprotein</keyword>
<evidence type="ECO:0000259" key="14">
    <source>
        <dbReference type="PROSITE" id="PS50885"/>
    </source>
</evidence>
<gene>
    <name evidence="15" type="ORF">J2T19_002785</name>
</gene>
<name>A0ABT9WDH5_9BACL</name>
<keyword evidence="12" id="KW-1133">Transmembrane helix</keyword>
<dbReference type="CDD" id="cd06225">
    <property type="entry name" value="HAMP"/>
    <property type="match status" value="1"/>
</dbReference>
<dbReference type="PANTHER" id="PTHR34220">
    <property type="entry name" value="SENSOR HISTIDINE KINASE YPDA"/>
    <property type="match status" value="1"/>
</dbReference>
<dbReference type="Pfam" id="PF06580">
    <property type="entry name" value="His_kinase"/>
    <property type="match status" value="1"/>
</dbReference>
<dbReference type="PROSITE" id="PS50109">
    <property type="entry name" value="HIS_KIN"/>
    <property type="match status" value="1"/>
</dbReference>
<dbReference type="InterPro" id="IPR050640">
    <property type="entry name" value="Bact_2-comp_sensor_kinase"/>
</dbReference>
<dbReference type="SMART" id="SM00387">
    <property type="entry name" value="HATPase_c"/>
    <property type="match status" value="1"/>
</dbReference>
<dbReference type="SMART" id="SM00304">
    <property type="entry name" value="HAMP"/>
    <property type="match status" value="1"/>
</dbReference>
<dbReference type="InterPro" id="IPR003594">
    <property type="entry name" value="HATPase_dom"/>
</dbReference>
<evidence type="ECO:0000259" key="13">
    <source>
        <dbReference type="PROSITE" id="PS50109"/>
    </source>
</evidence>
<dbReference type="RefSeq" id="WP_307216578.1">
    <property type="nucleotide sequence ID" value="NZ_JAUSTI010000007.1"/>
</dbReference>
<dbReference type="Gene3D" id="6.10.340.10">
    <property type="match status" value="1"/>
</dbReference>
<keyword evidence="11 12" id="KW-0472">Membrane</keyword>
<comment type="catalytic activity">
    <reaction evidence="1">
        <text>ATP + protein L-histidine = ADP + protein N-phospho-L-histidine.</text>
        <dbReference type="EC" id="2.7.13.3"/>
    </reaction>
</comment>
<evidence type="ECO:0000256" key="10">
    <source>
        <dbReference type="ARBA" id="ARBA00023012"/>
    </source>
</evidence>
<dbReference type="InterPro" id="IPR003660">
    <property type="entry name" value="HAMP_dom"/>
</dbReference>
<evidence type="ECO:0000256" key="6">
    <source>
        <dbReference type="ARBA" id="ARBA00022679"/>
    </source>
</evidence>
<evidence type="ECO:0000256" key="3">
    <source>
        <dbReference type="ARBA" id="ARBA00012438"/>
    </source>
</evidence>
<keyword evidence="10" id="KW-0902">Two-component regulatory system</keyword>
<proteinExistence type="predicted"/>
<dbReference type="InterPro" id="IPR036890">
    <property type="entry name" value="HATPase_C_sf"/>
</dbReference>
<evidence type="ECO:0000313" key="15">
    <source>
        <dbReference type="EMBL" id="MDQ0171323.1"/>
    </source>
</evidence>
<organism evidence="15 16">
    <name type="scientific">Paenibacillus tundrae</name>
    <dbReference type="NCBI Taxonomy" id="528187"/>
    <lineage>
        <taxon>Bacteria</taxon>
        <taxon>Bacillati</taxon>
        <taxon>Bacillota</taxon>
        <taxon>Bacilli</taxon>
        <taxon>Bacillales</taxon>
        <taxon>Paenibacillaceae</taxon>
        <taxon>Paenibacillus</taxon>
    </lineage>
</organism>
<keyword evidence="8 15" id="KW-0418">Kinase</keyword>